<dbReference type="Pfam" id="PF12705">
    <property type="entry name" value="PDDEXK_1"/>
    <property type="match status" value="1"/>
</dbReference>
<dbReference type="InterPro" id="IPR038726">
    <property type="entry name" value="PDDEXK_AddAB-type"/>
</dbReference>
<feature type="domain" description="PD-(D/E)XK endonuclease-like" evidence="1">
    <location>
        <begin position="11"/>
        <end position="161"/>
    </location>
</feature>
<feature type="non-terminal residue" evidence="2">
    <location>
        <position position="214"/>
    </location>
</feature>
<evidence type="ECO:0000259" key="1">
    <source>
        <dbReference type="Pfam" id="PF12705"/>
    </source>
</evidence>
<dbReference type="Gene3D" id="3.90.320.10">
    <property type="match status" value="1"/>
</dbReference>
<accession>A0A383E1Q1</accession>
<dbReference type="EMBL" id="UINC01221942">
    <property type="protein sequence ID" value="SVE50494.1"/>
    <property type="molecule type" value="Genomic_DNA"/>
</dbReference>
<sequence>MTLASADHRLFVHRIAEAWADGSEAPSQPEGTLWRGSWAGMCARKVAYMTLGEEQTDPPTTADYWRMGLGSVVHELLEPAIQKWLADDDTVTVEEEMSVSLGEHGNGHIDLVLNTTDGKKIVLELKTINGFGYKMSVEKGEGPRFSHVLQGSMYAHAVDADLLVIGYLSMENISPNRAASFGIDDIGRFASEWHYPKAVFTPWAIEETERLEGI</sequence>
<dbReference type="AlphaFoldDB" id="A0A383E1Q1"/>
<gene>
    <name evidence="2" type="ORF">METZ01_LOCUS503348</name>
</gene>
<reference evidence="2" key="1">
    <citation type="submission" date="2018-05" db="EMBL/GenBank/DDBJ databases">
        <authorList>
            <person name="Lanie J.A."/>
            <person name="Ng W.-L."/>
            <person name="Kazmierczak K.M."/>
            <person name="Andrzejewski T.M."/>
            <person name="Davidsen T.M."/>
            <person name="Wayne K.J."/>
            <person name="Tettelin H."/>
            <person name="Glass J.I."/>
            <person name="Rusch D."/>
            <person name="Podicherti R."/>
            <person name="Tsui H.-C.T."/>
            <person name="Winkler M.E."/>
        </authorList>
    </citation>
    <scope>NUCLEOTIDE SEQUENCE</scope>
</reference>
<name>A0A383E1Q1_9ZZZZ</name>
<evidence type="ECO:0000313" key="2">
    <source>
        <dbReference type="EMBL" id="SVE50494.1"/>
    </source>
</evidence>
<proteinExistence type="predicted"/>
<organism evidence="2">
    <name type="scientific">marine metagenome</name>
    <dbReference type="NCBI Taxonomy" id="408172"/>
    <lineage>
        <taxon>unclassified sequences</taxon>
        <taxon>metagenomes</taxon>
        <taxon>ecological metagenomes</taxon>
    </lineage>
</organism>
<protein>
    <recommendedName>
        <fullName evidence="1">PD-(D/E)XK endonuclease-like domain-containing protein</fullName>
    </recommendedName>
</protein>
<dbReference type="InterPro" id="IPR011604">
    <property type="entry name" value="PDDEXK-like_dom_sf"/>
</dbReference>